<name>A0A8J7I6N0_9NOST</name>
<keyword evidence="2" id="KW-1185">Reference proteome</keyword>
<sequence>MKSLFRYLRAIATMNINADGRFYLTLGKLKAGDRSIKTANGTSKPAVNTPIDLFVLLN</sequence>
<comment type="caution">
    <text evidence="1">The sequence shown here is derived from an EMBL/GenBank/DDBJ whole genome shotgun (WGS) entry which is preliminary data.</text>
</comment>
<protein>
    <submittedName>
        <fullName evidence="1">Uncharacterized protein</fullName>
    </submittedName>
</protein>
<dbReference type="RefSeq" id="WP_214432115.1">
    <property type="nucleotide sequence ID" value="NZ_CAWPUQ010000132.1"/>
</dbReference>
<reference evidence="1 2" key="1">
    <citation type="journal article" date="2021" name="Int. J. Syst. Evol. Microbiol.">
        <title>Amazonocrinis nigriterrae gen. nov., sp. nov., Atlanticothrix silvestris gen. nov., sp. nov. and Dendronalium phyllosphericum gen. nov., sp. nov., nostocacean cyanobacteria from Brazilian environments.</title>
        <authorList>
            <person name="Alvarenga D.O."/>
            <person name="Andreote A.P.D."/>
            <person name="Branco L.H.Z."/>
            <person name="Delbaje E."/>
            <person name="Cruz R.B."/>
            <person name="Varani A.M."/>
            <person name="Fiore M.F."/>
        </authorList>
    </citation>
    <scope>NUCLEOTIDE SEQUENCE [LARGE SCALE GENOMIC DNA]</scope>
    <source>
        <strain evidence="1 2">CENA369</strain>
    </source>
</reference>
<accession>A0A8J7I6N0</accession>
<dbReference type="AlphaFoldDB" id="A0A8J7I6N0"/>
<organism evidence="1 2">
    <name type="scientific">Dendronalium phyllosphericum CENA369</name>
    <dbReference type="NCBI Taxonomy" id="1725256"/>
    <lineage>
        <taxon>Bacteria</taxon>
        <taxon>Bacillati</taxon>
        <taxon>Cyanobacteriota</taxon>
        <taxon>Cyanophyceae</taxon>
        <taxon>Nostocales</taxon>
        <taxon>Nostocaceae</taxon>
        <taxon>Dendronalium</taxon>
        <taxon>Dendronalium phyllosphericum</taxon>
    </lineage>
</organism>
<gene>
    <name evidence="1" type="ORF">I8752_09780</name>
</gene>
<dbReference type="EMBL" id="JAECZA010000029">
    <property type="protein sequence ID" value="MBH8573297.1"/>
    <property type="molecule type" value="Genomic_DNA"/>
</dbReference>
<evidence type="ECO:0000313" key="1">
    <source>
        <dbReference type="EMBL" id="MBH8573297.1"/>
    </source>
</evidence>
<evidence type="ECO:0000313" key="2">
    <source>
        <dbReference type="Proteomes" id="UP000662314"/>
    </source>
</evidence>
<dbReference type="Proteomes" id="UP000662314">
    <property type="component" value="Unassembled WGS sequence"/>
</dbReference>
<proteinExistence type="predicted"/>